<gene>
    <name evidence="3" type="ORF">VN21_05490</name>
</gene>
<sequence>MQSSKGIKFFIFLIINMLIVLLPNDVYSMQKNQKIPQEVIIGGELLHMELNTEKVMIFGVEENLYIKNYDLIDCISGDAVKRIFNQNEKNVLSKQDIISIIISMKEDEKINLSLIRKNKKINVSVDKKQLKPEYLVDKIPYTATLTYINPQNLNFGAVGHDIKFEGDQKLITNKGEIYKSNLSRIKKSSKKYVGNISGNKSKNLLGIITNIGSHSVKGNINSLQNSKEKKICKIASENEVKLGQAFVVMKHNESEEKHYKINITKINKMDKQIESFDFKVEDEQLIKKYGGITQGMSGSPIIQNDKLIGSLSYVMTKDTLNGNGVYIKTMMKD</sequence>
<dbReference type="SUPFAM" id="SSF50494">
    <property type="entry name" value="Trypsin-like serine proteases"/>
    <property type="match status" value="1"/>
</dbReference>
<dbReference type="InterPro" id="IPR008763">
    <property type="entry name" value="Peptidase_S55"/>
</dbReference>
<keyword evidence="4" id="KW-1185">Reference proteome</keyword>
<comment type="caution">
    <text evidence="3">The sequence shown here is derived from an EMBL/GenBank/DDBJ whole genome shotgun (WGS) entry which is preliminary data.</text>
</comment>
<evidence type="ECO:0000256" key="1">
    <source>
        <dbReference type="SAM" id="Phobius"/>
    </source>
</evidence>
<evidence type="ECO:0000259" key="2">
    <source>
        <dbReference type="PROSITE" id="PS51494"/>
    </source>
</evidence>
<dbReference type="PATRIC" id="fig|1629550.3.peg.579"/>
<dbReference type="EMBL" id="LBBT01000128">
    <property type="protein sequence ID" value="KKY02009.1"/>
    <property type="molecule type" value="Genomic_DNA"/>
</dbReference>
<reference evidence="3 4" key="1">
    <citation type="submission" date="2015-04" db="EMBL/GenBank/DDBJ databases">
        <title>Microcin producing Clostridium sp. JC272T.</title>
        <authorList>
            <person name="Jyothsna T."/>
            <person name="Sasikala C."/>
            <person name="Ramana C."/>
        </authorList>
    </citation>
    <scope>NUCLEOTIDE SEQUENCE [LARGE SCALE GENOMIC DNA]</scope>
    <source>
        <strain evidence="3 4">JC272</strain>
    </source>
</reference>
<keyword evidence="1" id="KW-0472">Membrane</keyword>
<dbReference type="AlphaFoldDB" id="A0A0M3DKQ2"/>
<dbReference type="Proteomes" id="UP000034407">
    <property type="component" value="Unassembled WGS sequence"/>
</dbReference>
<dbReference type="InterPro" id="IPR009003">
    <property type="entry name" value="Peptidase_S1_PA"/>
</dbReference>
<organism evidence="3 4">
    <name type="scientific">Paraclostridium benzoelyticum</name>
    <dbReference type="NCBI Taxonomy" id="1629550"/>
    <lineage>
        <taxon>Bacteria</taxon>
        <taxon>Bacillati</taxon>
        <taxon>Bacillota</taxon>
        <taxon>Clostridia</taxon>
        <taxon>Peptostreptococcales</taxon>
        <taxon>Peptostreptococcaceae</taxon>
        <taxon>Paraclostridium</taxon>
    </lineage>
</organism>
<dbReference type="Pfam" id="PF05580">
    <property type="entry name" value="Peptidase_S55"/>
    <property type="match status" value="1"/>
</dbReference>
<protein>
    <recommendedName>
        <fullName evidence="2">Peptidase S55 domain-containing protein</fullName>
    </recommendedName>
</protein>
<dbReference type="PROSITE" id="PS51494">
    <property type="entry name" value="SPOIVB"/>
    <property type="match status" value="1"/>
</dbReference>
<dbReference type="OrthoDB" id="9765242at2"/>
<feature type="transmembrane region" description="Helical" evidence="1">
    <location>
        <begin position="6"/>
        <end position="24"/>
    </location>
</feature>
<name>A0A0M3DKQ2_9FIRM</name>
<evidence type="ECO:0000313" key="3">
    <source>
        <dbReference type="EMBL" id="KKY02009.1"/>
    </source>
</evidence>
<evidence type="ECO:0000313" key="4">
    <source>
        <dbReference type="Proteomes" id="UP000034407"/>
    </source>
</evidence>
<proteinExistence type="predicted"/>
<keyword evidence="1" id="KW-0812">Transmembrane</keyword>
<keyword evidence="1" id="KW-1133">Transmembrane helix</keyword>
<dbReference type="RefSeq" id="WP_046822420.1">
    <property type="nucleotide sequence ID" value="NZ_LBBT01000128.1"/>
</dbReference>
<feature type="domain" description="Peptidase S55" evidence="2">
    <location>
        <begin position="112"/>
        <end position="333"/>
    </location>
</feature>
<accession>A0A0M3DKQ2</accession>